<name>A0AAE0VQ46_9BIVA</name>
<dbReference type="AlphaFoldDB" id="A0AAE0VQ46"/>
<proteinExistence type="predicted"/>
<dbReference type="Proteomes" id="UP001195483">
    <property type="component" value="Unassembled WGS sequence"/>
</dbReference>
<reference evidence="1" key="2">
    <citation type="journal article" date="2021" name="Genome Biol. Evol.">
        <title>Developing a high-quality reference genome for a parasitic bivalve with doubly uniparental inheritance (Bivalvia: Unionida).</title>
        <authorList>
            <person name="Smith C.H."/>
        </authorList>
    </citation>
    <scope>NUCLEOTIDE SEQUENCE</scope>
    <source>
        <strain evidence="1">CHS0354</strain>
        <tissue evidence="1">Mantle</tissue>
    </source>
</reference>
<gene>
    <name evidence="1" type="ORF">CHS0354_004283</name>
</gene>
<feature type="non-terminal residue" evidence="1">
    <location>
        <position position="156"/>
    </location>
</feature>
<dbReference type="EMBL" id="JAEAOA010000324">
    <property type="protein sequence ID" value="KAK3585092.1"/>
    <property type="molecule type" value="Genomic_DNA"/>
</dbReference>
<sequence>MAEYRQNDHTTVSKIHAVRFNHCIFQKELSLDMRLSGDLDKIMRLSSEQVDLDNVMRHSDEQVDLDNVMRLSGEQVDLDNVMILSSEQVDLDNVMRLSGDHVDLDNVMRLSGYDRTWKIVNICVGVAAKRILTIHILKKDDRCLTIFGFIVLRRSK</sequence>
<evidence type="ECO:0000313" key="2">
    <source>
        <dbReference type="Proteomes" id="UP001195483"/>
    </source>
</evidence>
<reference evidence="1" key="3">
    <citation type="submission" date="2023-05" db="EMBL/GenBank/DDBJ databases">
        <authorList>
            <person name="Smith C.H."/>
        </authorList>
    </citation>
    <scope>NUCLEOTIDE SEQUENCE</scope>
    <source>
        <strain evidence="1">CHS0354</strain>
        <tissue evidence="1">Mantle</tissue>
    </source>
</reference>
<protein>
    <submittedName>
        <fullName evidence="1">Uncharacterized protein</fullName>
    </submittedName>
</protein>
<evidence type="ECO:0000313" key="1">
    <source>
        <dbReference type="EMBL" id="KAK3585092.1"/>
    </source>
</evidence>
<accession>A0AAE0VQ46</accession>
<reference evidence="1" key="1">
    <citation type="journal article" date="2021" name="Genome Biol. Evol.">
        <title>A High-Quality Reference Genome for a Parasitic Bivalve with Doubly Uniparental Inheritance (Bivalvia: Unionida).</title>
        <authorList>
            <person name="Smith C.H."/>
        </authorList>
    </citation>
    <scope>NUCLEOTIDE SEQUENCE</scope>
    <source>
        <strain evidence="1">CHS0354</strain>
    </source>
</reference>
<keyword evidence="2" id="KW-1185">Reference proteome</keyword>
<comment type="caution">
    <text evidence="1">The sequence shown here is derived from an EMBL/GenBank/DDBJ whole genome shotgun (WGS) entry which is preliminary data.</text>
</comment>
<organism evidence="1 2">
    <name type="scientific">Potamilus streckersoni</name>
    <dbReference type="NCBI Taxonomy" id="2493646"/>
    <lineage>
        <taxon>Eukaryota</taxon>
        <taxon>Metazoa</taxon>
        <taxon>Spiralia</taxon>
        <taxon>Lophotrochozoa</taxon>
        <taxon>Mollusca</taxon>
        <taxon>Bivalvia</taxon>
        <taxon>Autobranchia</taxon>
        <taxon>Heteroconchia</taxon>
        <taxon>Palaeoheterodonta</taxon>
        <taxon>Unionida</taxon>
        <taxon>Unionoidea</taxon>
        <taxon>Unionidae</taxon>
        <taxon>Ambleminae</taxon>
        <taxon>Lampsilini</taxon>
        <taxon>Potamilus</taxon>
    </lineage>
</organism>